<dbReference type="PANTHER" id="PTHR30483">
    <property type="entry name" value="LEUCINE-SPECIFIC-BINDING PROTEIN"/>
    <property type="match status" value="1"/>
</dbReference>
<accession>A0ABS7JGP0</accession>
<evidence type="ECO:0000313" key="7">
    <source>
        <dbReference type="Proteomes" id="UP000776651"/>
    </source>
</evidence>
<organism evidence="6 7">
    <name type="scientific">Qipengyuania pacifica</name>
    <dbReference type="NCBI Taxonomy" id="2860199"/>
    <lineage>
        <taxon>Bacteria</taxon>
        <taxon>Pseudomonadati</taxon>
        <taxon>Pseudomonadota</taxon>
        <taxon>Alphaproteobacteria</taxon>
        <taxon>Sphingomonadales</taxon>
        <taxon>Erythrobacteraceae</taxon>
        <taxon>Qipengyuania</taxon>
    </lineage>
</organism>
<evidence type="ECO:0000256" key="1">
    <source>
        <dbReference type="ARBA" id="ARBA00010062"/>
    </source>
</evidence>
<dbReference type="PROSITE" id="PS51257">
    <property type="entry name" value="PROKAR_LIPOPROTEIN"/>
    <property type="match status" value="1"/>
</dbReference>
<evidence type="ECO:0000256" key="4">
    <source>
        <dbReference type="SAM" id="MobiDB-lite"/>
    </source>
</evidence>
<comment type="caution">
    <text evidence="6">The sequence shown here is derived from an EMBL/GenBank/DDBJ whole genome shotgun (WGS) entry which is preliminary data.</text>
</comment>
<dbReference type="InterPro" id="IPR028081">
    <property type="entry name" value="Leu-bd"/>
</dbReference>
<dbReference type="CDD" id="cd06339">
    <property type="entry name" value="PBP1_YraM_LppC_lipoprotein-like"/>
    <property type="match status" value="1"/>
</dbReference>
<feature type="domain" description="Leucine-binding protein" evidence="5">
    <location>
        <begin position="56"/>
        <end position="329"/>
    </location>
</feature>
<dbReference type="InterPro" id="IPR028082">
    <property type="entry name" value="Peripla_BP_I"/>
</dbReference>
<dbReference type="EMBL" id="JAIGNQ010000003">
    <property type="protein sequence ID" value="MBX7489196.1"/>
    <property type="molecule type" value="Genomic_DNA"/>
</dbReference>
<reference evidence="6 7" key="1">
    <citation type="submission" date="2021-08" db="EMBL/GenBank/DDBJ databases">
        <title>Comparative Genomics Analysis of the Genus Qipengyuania Reveals Extensive Genetic Diversity and Metabolic Versatility, Including the Description of Fifteen Novel Species.</title>
        <authorList>
            <person name="Liu Y."/>
        </authorList>
    </citation>
    <scope>NUCLEOTIDE SEQUENCE [LARGE SCALE GENOMIC DNA]</scope>
    <source>
        <strain evidence="6 7">GH25</strain>
    </source>
</reference>
<proteinExistence type="inferred from homology"/>
<keyword evidence="7" id="KW-1185">Reference proteome</keyword>
<dbReference type="Pfam" id="PF13458">
    <property type="entry name" value="Peripla_BP_6"/>
    <property type="match status" value="1"/>
</dbReference>
<evidence type="ECO:0000256" key="2">
    <source>
        <dbReference type="ARBA" id="ARBA00022729"/>
    </source>
</evidence>
<gene>
    <name evidence="6" type="ORF">K3177_11785</name>
</gene>
<comment type="similarity">
    <text evidence="1">Belongs to the leucine-binding protein family.</text>
</comment>
<name>A0ABS7JGP0_9SPHN</name>
<sequence length="386" mass="40939">MKRWTIDRRAMVTVGLAALLGACAVIPKGAERPGPVAQTPAPEPTESLPSDETRHRIALLVPMTGQNGPVGQSIANATTMALLDTNADNLRITTYDTAKGPEAAAQQAIAEGNKLILGPLLGSNIRSVVASARAADVPVISFSNDISAAGPDVFIMGQIPDQSIMRTIQYARSKGAQRFAVIAPDGEYGARAENAMRQAVSAFGGEVVWTERYARGNTSIVSAAQRLKSHGGYDAVLIADGARLAAQAAGVLNPSGGGDKTRLLGTELWSGESAVTRASALGGAWFSAISDARYKRFVDSYEARFGSQPYRIATLGYDAVLLTLRVARDWRVGRDFPESELLASDGFLGLDGAFRFGRNGMVERAFEVREVRNGSVVVVDNAPARF</sequence>
<dbReference type="RefSeq" id="WP_221598399.1">
    <property type="nucleotide sequence ID" value="NZ_JAIGNQ010000003.1"/>
</dbReference>
<keyword evidence="3" id="KW-0813">Transport</keyword>
<protein>
    <submittedName>
        <fullName evidence="6">Penicillin-binding protein activator</fullName>
    </submittedName>
</protein>
<evidence type="ECO:0000313" key="6">
    <source>
        <dbReference type="EMBL" id="MBX7489196.1"/>
    </source>
</evidence>
<dbReference type="Gene3D" id="3.40.50.2300">
    <property type="match status" value="2"/>
</dbReference>
<dbReference type="InterPro" id="IPR051010">
    <property type="entry name" value="BCAA_transport"/>
</dbReference>
<evidence type="ECO:0000256" key="3">
    <source>
        <dbReference type="ARBA" id="ARBA00022970"/>
    </source>
</evidence>
<keyword evidence="3" id="KW-0029">Amino-acid transport</keyword>
<evidence type="ECO:0000259" key="5">
    <source>
        <dbReference type="Pfam" id="PF13458"/>
    </source>
</evidence>
<keyword evidence="2" id="KW-0732">Signal</keyword>
<dbReference type="PANTHER" id="PTHR30483:SF6">
    <property type="entry name" value="PERIPLASMIC BINDING PROTEIN OF ABC TRANSPORTER FOR NATURAL AMINO ACIDS"/>
    <property type="match status" value="1"/>
</dbReference>
<feature type="region of interest" description="Disordered" evidence="4">
    <location>
        <begin position="31"/>
        <end position="51"/>
    </location>
</feature>
<dbReference type="SUPFAM" id="SSF53822">
    <property type="entry name" value="Periplasmic binding protein-like I"/>
    <property type="match status" value="1"/>
</dbReference>
<dbReference type="Proteomes" id="UP000776651">
    <property type="component" value="Unassembled WGS sequence"/>
</dbReference>